<dbReference type="InterPro" id="IPR041078">
    <property type="entry name" value="Plavaka"/>
</dbReference>
<evidence type="ECO:0000313" key="3">
    <source>
        <dbReference type="Proteomes" id="UP001213000"/>
    </source>
</evidence>
<keyword evidence="1" id="KW-0812">Transmembrane</keyword>
<dbReference type="Pfam" id="PF18759">
    <property type="entry name" value="Plavaka"/>
    <property type="match status" value="2"/>
</dbReference>
<protein>
    <submittedName>
        <fullName evidence="2">Uncharacterized protein</fullName>
    </submittedName>
</protein>
<sequence length="405" mass="45623">MELSLTEFGVARALIAPSIIHILTALLAILMCLTVSYSGDLPADAPSRIRKDFEVWLRDTRSVLKAQISNPKVTLCAKTYRQGRKTGFTGSMSGTWPWEQTDELAKDTRVRTHGAMLPSVVLGSDKTTVSVATGQNDFYTLYASLGNLQSHTRRSHPNSLAVVGFFAIPKADRNHENTDLFRTFRHQLIHESIKRILLPLKQNSLAGIVTNWCANRYIQGYGNNAKVVWDNFGMISDVLPFTASFPRADIQEPLAPDLLHQVIKGAFKDHIVEWITKYLEEQNSQNKTEQLSELDRRIAAVPPFPDLRRFRQGCHFKQWTGDDSEGLMKVGLVPDTMVKALAAFPDFCYISRQSQITSEDVKELEAAFLKLHQEREVFIKEGPDHGSWVTAGSMFIDQRLNTFAL</sequence>
<organism evidence="2 3">
    <name type="scientific">Leucocoprinus birnbaumii</name>
    <dbReference type="NCBI Taxonomy" id="56174"/>
    <lineage>
        <taxon>Eukaryota</taxon>
        <taxon>Fungi</taxon>
        <taxon>Dikarya</taxon>
        <taxon>Basidiomycota</taxon>
        <taxon>Agaricomycotina</taxon>
        <taxon>Agaricomycetes</taxon>
        <taxon>Agaricomycetidae</taxon>
        <taxon>Agaricales</taxon>
        <taxon>Agaricineae</taxon>
        <taxon>Agaricaceae</taxon>
        <taxon>Leucocoprinus</taxon>
    </lineage>
</organism>
<dbReference type="AlphaFoldDB" id="A0AAD5VT79"/>
<dbReference type="EMBL" id="JANIEX010000652">
    <property type="protein sequence ID" value="KAJ3564559.1"/>
    <property type="molecule type" value="Genomic_DNA"/>
</dbReference>
<evidence type="ECO:0000313" key="2">
    <source>
        <dbReference type="EMBL" id="KAJ3564559.1"/>
    </source>
</evidence>
<reference evidence="2" key="1">
    <citation type="submission" date="2022-07" db="EMBL/GenBank/DDBJ databases">
        <title>Genome Sequence of Leucocoprinus birnbaumii.</title>
        <authorList>
            <person name="Buettner E."/>
        </authorList>
    </citation>
    <scope>NUCLEOTIDE SEQUENCE</scope>
    <source>
        <strain evidence="2">VT141</strain>
    </source>
</reference>
<accession>A0AAD5VT79</accession>
<name>A0AAD5VT79_9AGAR</name>
<keyword evidence="1" id="KW-0472">Membrane</keyword>
<proteinExistence type="predicted"/>
<gene>
    <name evidence="2" type="ORF">NP233_g8222</name>
</gene>
<dbReference type="Proteomes" id="UP001213000">
    <property type="component" value="Unassembled WGS sequence"/>
</dbReference>
<feature type="transmembrane region" description="Helical" evidence="1">
    <location>
        <begin position="12"/>
        <end position="37"/>
    </location>
</feature>
<comment type="caution">
    <text evidence="2">The sequence shown here is derived from an EMBL/GenBank/DDBJ whole genome shotgun (WGS) entry which is preliminary data.</text>
</comment>
<keyword evidence="3" id="KW-1185">Reference proteome</keyword>
<evidence type="ECO:0000256" key="1">
    <source>
        <dbReference type="SAM" id="Phobius"/>
    </source>
</evidence>
<keyword evidence="1" id="KW-1133">Transmembrane helix</keyword>